<keyword evidence="2" id="KW-1185">Reference proteome</keyword>
<proteinExistence type="predicted"/>
<evidence type="ECO:0008006" key="3">
    <source>
        <dbReference type="Google" id="ProtNLM"/>
    </source>
</evidence>
<dbReference type="EMBL" id="JABWDY010026182">
    <property type="protein sequence ID" value="KAF5188915.1"/>
    <property type="molecule type" value="Genomic_DNA"/>
</dbReference>
<protein>
    <recommendedName>
        <fullName evidence="3">Reverse transcriptase zinc-binding domain-containing protein</fullName>
    </recommendedName>
</protein>
<evidence type="ECO:0000313" key="1">
    <source>
        <dbReference type="EMBL" id="KAF5188915.1"/>
    </source>
</evidence>
<sequence length="73" mass="8242">MNISLSCALCDTIHESVKHLFLNCTKVLELWVTLLASEEETMLKLYLVDTIVDWPARTGNALMTKAIYLGRSL</sequence>
<organism evidence="1 2">
    <name type="scientific">Thalictrum thalictroides</name>
    <name type="common">Rue-anemone</name>
    <name type="synonym">Anemone thalictroides</name>
    <dbReference type="NCBI Taxonomy" id="46969"/>
    <lineage>
        <taxon>Eukaryota</taxon>
        <taxon>Viridiplantae</taxon>
        <taxon>Streptophyta</taxon>
        <taxon>Embryophyta</taxon>
        <taxon>Tracheophyta</taxon>
        <taxon>Spermatophyta</taxon>
        <taxon>Magnoliopsida</taxon>
        <taxon>Ranunculales</taxon>
        <taxon>Ranunculaceae</taxon>
        <taxon>Thalictroideae</taxon>
        <taxon>Thalictrum</taxon>
    </lineage>
</organism>
<gene>
    <name evidence="1" type="ORF">FRX31_021499</name>
</gene>
<comment type="caution">
    <text evidence="1">The sequence shown here is derived from an EMBL/GenBank/DDBJ whole genome shotgun (WGS) entry which is preliminary data.</text>
</comment>
<feature type="non-terminal residue" evidence="1">
    <location>
        <position position="73"/>
    </location>
</feature>
<accession>A0A7J6VXK0</accession>
<evidence type="ECO:0000313" key="2">
    <source>
        <dbReference type="Proteomes" id="UP000554482"/>
    </source>
</evidence>
<reference evidence="1 2" key="1">
    <citation type="submission" date="2020-06" db="EMBL/GenBank/DDBJ databases">
        <title>Transcriptomic and genomic resources for Thalictrum thalictroides and T. hernandezii: Facilitating candidate gene discovery in an emerging model plant lineage.</title>
        <authorList>
            <person name="Arias T."/>
            <person name="Riano-Pachon D.M."/>
            <person name="Di Stilio V.S."/>
        </authorList>
    </citation>
    <scope>NUCLEOTIDE SEQUENCE [LARGE SCALE GENOMIC DNA]</scope>
    <source>
        <strain evidence="2">cv. WT478/WT964</strain>
        <tissue evidence="1">Leaves</tissue>
    </source>
</reference>
<name>A0A7J6VXK0_THATH</name>
<dbReference type="Proteomes" id="UP000554482">
    <property type="component" value="Unassembled WGS sequence"/>
</dbReference>
<dbReference type="AlphaFoldDB" id="A0A7J6VXK0"/>